<name>A0A061E6N0_THECC</name>
<dbReference type="Gramene" id="EOY00022">
    <property type="protein sequence ID" value="EOY00022"/>
    <property type="gene ID" value="TCM_009376"/>
</dbReference>
<evidence type="ECO:0000313" key="2">
    <source>
        <dbReference type="Proteomes" id="UP000026915"/>
    </source>
</evidence>
<sequence>MHHKCEVPHCPDPGTLMDRLRPEIFSFVLQSRLVVFSYIPHHLSVQHFFHNREENVLQRSPPYGVYLPLLLSPYSFLVVPLHFSHSLVESVGLLSRSS</sequence>
<gene>
    <name evidence="1" type="ORF">TCM_009376</name>
</gene>
<dbReference type="InParanoid" id="A0A061E6N0"/>
<evidence type="ECO:0000313" key="1">
    <source>
        <dbReference type="EMBL" id="EOY00022.1"/>
    </source>
</evidence>
<protein>
    <submittedName>
        <fullName evidence="1">Uncharacterized protein</fullName>
    </submittedName>
</protein>
<dbReference type="AlphaFoldDB" id="A0A061E6N0"/>
<dbReference type="EMBL" id="CM001880">
    <property type="protein sequence ID" value="EOY00022.1"/>
    <property type="molecule type" value="Genomic_DNA"/>
</dbReference>
<dbReference type="Proteomes" id="UP000026915">
    <property type="component" value="Chromosome 2"/>
</dbReference>
<proteinExistence type="predicted"/>
<keyword evidence="2" id="KW-1185">Reference proteome</keyword>
<dbReference type="HOGENOM" id="CLU_2337768_0_0_1"/>
<reference evidence="1 2" key="1">
    <citation type="journal article" date="2013" name="Genome Biol.">
        <title>The genome sequence of the most widely cultivated cacao type and its use to identify candidate genes regulating pod color.</title>
        <authorList>
            <person name="Motamayor J.C."/>
            <person name="Mockaitis K."/>
            <person name="Schmutz J."/>
            <person name="Haiminen N."/>
            <person name="Iii D.L."/>
            <person name="Cornejo O."/>
            <person name="Findley S.D."/>
            <person name="Zheng P."/>
            <person name="Utro F."/>
            <person name="Royaert S."/>
            <person name="Saski C."/>
            <person name="Jenkins J."/>
            <person name="Podicheti R."/>
            <person name="Zhao M."/>
            <person name="Scheffler B.E."/>
            <person name="Stack J.C."/>
            <person name="Feltus F.A."/>
            <person name="Mustiga G.M."/>
            <person name="Amores F."/>
            <person name="Phillips W."/>
            <person name="Marelli J.P."/>
            <person name="May G.D."/>
            <person name="Shapiro H."/>
            <person name="Ma J."/>
            <person name="Bustamante C.D."/>
            <person name="Schnell R.J."/>
            <person name="Main D."/>
            <person name="Gilbert D."/>
            <person name="Parida L."/>
            <person name="Kuhn D.N."/>
        </authorList>
    </citation>
    <scope>NUCLEOTIDE SEQUENCE [LARGE SCALE GENOMIC DNA]</scope>
    <source>
        <strain evidence="2">cv. Matina 1-6</strain>
    </source>
</reference>
<organism evidence="1 2">
    <name type="scientific">Theobroma cacao</name>
    <name type="common">Cacao</name>
    <name type="synonym">Cocoa</name>
    <dbReference type="NCBI Taxonomy" id="3641"/>
    <lineage>
        <taxon>Eukaryota</taxon>
        <taxon>Viridiplantae</taxon>
        <taxon>Streptophyta</taxon>
        <taxon>Embryophyta</taxon>
        <taxon>Tracheophyta</taxon>
        <taxon>Spermatophyta</taxon>
        <taxon>Magnoliopsida</taxon>
        <taxon>eudicotyledons</taxon>
        <taxon>Gunneridae</taxon>
        <taxon>Pentapetalae</taxon>
        <taxon>rosids</taxon>
        <taxon>malvids</taxon>
        <taxon>Malvales</taxon>
        <taxon>Malvaceae</taxon>
        <taxon>Byttnerioideae</taxon>
        <taxon>Theobroma</taxon>
    </lineage>
</organism>
<accession>A0A061E6N0</accession>